<comment type="cofactor">
    <cofactor evidence="1">
        <name>Mg(2+)</name>
        <dbReference type="ChEBI" id="CHEBI:18420"/>
    </cofactor>
</comment>
<evidence type="ECO:0000256" key="1">
    <source>
        <dbReference type="ARBA" id="ARBA00001946"/>
    </source>
</evidence>
<evidence type="ECO:0000256" key="17">
    <source>
        <dbReference type="ARBA" id="ARBA00023098"/>
    </source>
</evidence>
<dbReference type="EMBL" id="UYYF01000510">
    <property type="protein sequence ID" value="VDM98422.1"/>
    <property type="molecule type" value="Genomic_DNA"/>
</dbReference>
<dbReference type="GO" id="GO:0005829">
    <property type="term" value="C:cytosol"/>
    <property type="evidence" value="ECO:0007669"/>
    <property type="project" value="UniProtKB-SubCell"/>
</dbReference>
<dbReference type="InterPro" id="IPR036969">
    <property type="entry name" value="Citrate_synthase_sf"/>
</dbReference>
<evidence type="ECO:0000313" key="26">
    <source>
        <dbReference type="EMBL" id="VDM98422.1"/>
    </source>
</evidence>
<dbReference type="Gene3D" id="3.40.50.261">
    <property type="entry name" value="Succinyl-CoA synthetase domains"/>
    <property type="match status" value="2"/>
</dbReference>
<evidence type="ECO:0000256" key="15">
    <source>
        <dbReference type="ARBA" id="ARBA00022843"/>
    </source>
</evidence>
<evidence type="ECO:0000313" key="28">
    <source>
        <dbReference type="WBParaSite" id="TCLT_0000245301-mRNA-1"/>
    </source>
</evidence>
<dbReference type="InterPro" id="IPR016102">
    <property type="entry name" value="Succinyl-CoA_synth-like"/>
</dbReference>
<evidence type="ECO:0000256" key="8">
    <source>
        <dbReference type="ARBA" id="ARBA00022516"/>
    </source>
</evidence>
<dbReference type="InterPro" id="IPR032263">
    <property type="entry name" value="Citrate-bd"/>
</dbReference>
<dbReference type="PROSITE" id="PS01216">
    <property type="entry name" value="SUCCINYL_COA_LIG_1"/>
    <property type="match status" value="1"/>
</dbReference>
<accession>A0A0N5CQF3</accession>
<comment type="similarity">
    <text evidence="3 19">In the C-terminal section; belongs to the succinate/malate CoA ligase alpha subunit family.</text>
</comment>
<proteinExistence type="inferred from homology"/>
<keyword evidence="14 19" id="KW-0460">Magnesium</keyword>
<keyword evidence="9" id="KW-0597">Phosphoprotein</keyword>
<dbReference type="GO" id="GO:0005524">
    <property type="term" value="F:ATP binding"/>
    <property type="evidence" value="ECO:0007669"/>
    <property type="project" value="UniProtKB-UniRule"/>
</dbReference>
<dbReference type="Proteomes" id="UP000276776">
    <property type="component" value="Unassembled WGS sequence"/>
</dbReference>
<dbReference type="InterPro" id="IPR056749">
    <property type="entry name" value="Citrate_synth_N"/>
</dbReference>
<gene>
    <name evidence="26" type="ORF">TCLT_LOCUS2457</name>
</gene>
<keyword evidence="15" id="KW-0832">Ubl conjugation</keyword>
<dbReference type="SUPFAM" id="SSF48256">
    <property type="entry name" value="Citrate synthase"/>
    <property type="match status" value="1"/>
</dbReference>
<dbReference type="PIRSF" id="PIRSF036511">
    <property type="entry name" value="ATP_citrt_syn"/>
    <property type="match status" value="1"/>
</dbReference>
<dbReference type="PROSITE" id="PS01217">
    <property type="entry name" value="SUCCINYL_COA_LIG_3"/>
    <property type="match status" value="1"/>
</dbReference>
<evidence type="ECO:0000256" key="9">
    <source>
        <dbReference type="ARBA" id="ARBA00022553"/>
    </source>
</evidence>
<keyword evidence="6 19" id="KW-0963">Cytoplasm</keyword>
<evidence type="ECO:0000259" key="22">
    <source>
        <dbReference type="Pfam" id="PF00549"/>
    </source>
</evidence>
<dbReference type="Gene3D" id="3.40.50.720">
    <property type="entry name" value="NAD(P)-binding Rossmann-like Domain"/>
    <property type="match status" value="1"/>
</dbReference>
<keyword evidence="7" id="KW-1017">Isopeptide bond</keyword>
<keyword evidence="16" id="KW-0007">Acetylation</keyword>
<feature type="domain" description="ATP-citrate synthase ATP-grasp" evidence="25">
    <location>
        <begin position="2"/>
        <end position="236"/>
    </location>
</feature>
<dbReference type="CDD" id="cd06100">
    <property type="entry name" value="CCL_ACL-C"/>
    <property type="match status" value="1"/>
</dbReference>
<evidence type="ECO:0000256" key="20">
    <source>
        <dbReference type="PIRSR" id="PIRSR036511-1"/>
    </source>
</evidence>
<dbReference type="GO" id="GO:0006101">
    <property type="term" value="P:citrate metabolic process"/>
    <property type="evidence" value="ECO:0007669"/>
    <property type="project" value="InterPro"/>
</dbReference>
<comment type="subcellular location">
    <subcellularLocation>
        <location evidence="2">Cytoplasm</location>
        <location evidence="2">Cytosol</location>
    </subcellularLocation>
</comment>
<dbReference type="InterPro" id="IPR033847">
    <property type="entry name" value="Citrt_syn/SCS-alpha_CS"/>
</dbReference>
<evidence type="ECO:0000256" key="16">
    <source>
        <dbReference type="ARBA" id="ARBA00022990"/>
    </source>
</evidence>
<comment type="similarity">
    <text evidence="4 19">In the N-terminal section; belongs to the succinate/malate CoA ligase beta subunit family.</text>
</comment>
<dbReference type="GO" id="GO:0006085">
    <property type="term" value="P:acetyl-CoA biosynthetic process"/>
    <property type="evidence" value="ECO:0007669"/>
    <property type="project" value="InterPro"/>
</dbReference>
<dbReference type="InterPro" id="IPR017440">
    <property type="entry name" value="Cit_synth/succinyl-CoA_lig_AS"/>
</dbReference>
<evidence type="ECO:0000256" key="13">
    <source>
        <dbReference type="ARBA" id="ARBA00022840"/>
    </source>
</evidence>
<evidence type="ECO:0000259" key="25">
    <source>
        <dbReference type="Pfam" id="PF24948"/>
    </source>
</evidence>
<dbReference type="Pfam" id="PF24948">
    <property type="entry name" value="Citrate_synth_N"/>
    <property type="match status" value="1"/>
</dbReference>
<dbReference type="InterPro" id="IPR003781">
    <property type="entry name" value="CoA-bd"/>
</dbReference>
<evidence type="ECO:0000256" key="5">
    <source>
        <dbReference type="ARBA" id="ARBA00011881"/>
    </source>
</evidence>
<dbReference type="FunFam" id="1.10.580.10:FF:000009">
    <property type="entry name" value="ATP-citrate synthase"/>
    <property type="match status" value="1"/>
</dbReference>
<dbReference type="PANTHER" id="PTHR23118">
    <property type="entry name" value="ATP-CITRATE SYNTHASE"/>
    <property type="match status" value="1"/>
</dbReference>
<dbReference type="FunFam" id="3.40.50.720:FF:000024">
    <property type="entry name" value="Probable ATP-citrate synthase"/>
    <property type="match status" value="1"/>
</dbReference>
<dbReference type="PANTHER" id="PTHR23118:SF42">
    <property type="entry name" value="ATP-CITRATE SYNTHASE"/>
    <property type="match status" value="1"/>
</dbReference>
<dbReference type="Pfam" id="PF02629">
    <property type="entry name" value="CoA_binding"/>
    <property type="match status" value="1"/>
</dbReference>
<evidence type="ECO:0000256" key="4">
    <source>
        <dbReference type="ARBA" id="ARBA00010719"/>
    </source>
</evidence>
<dbReference type="InterPro" id="IPR005811">
    <property type="entry name" value="SUCC_ACL_C"/>
</dbReference>
<feature type="region of interest" description="Disordered" evidence="21">
    <location>
        <begin position="455"/>
        <end position="497"/>
    </location>
</feature>
<dbReference type="InterPro" id="IPR002020">
    <property type="entry name" value="Citrate_synthase"/>
</dbReference>
<dbReference type="PROSITE" id="PS00399">
    <property type="entry name" value="SUCCINYL_COA_LIG_2"/>
    <property type="match status" value="1"/>
</dbReference>
<dbReference type="SUPFAM" id="SSF56059">
    <property type="entry name" value="Glutathione synthetase ATP-binding domain-like"/>
    <property type="match status" value="1"/>
</dbReference>
<dbReference type="Gene3D" id="3.30.470.110">
    <property type="match status" value="1"/>
</dbReference>
<dbReference type="GO" id="GO:0003878">
    <property type="term" value="F:ATP citrate synthase activity"/>
    <property type="evidence" value="ECO:0007669"/>
    <property type="project" value="UniProtKB-UniRule"/>
</dbReference>
<comment type="function">
    <text evidence="18">Catalyzes the cleavage of citrate into oxaloacetate and acetyl-CoA, the latter serving as common substrate in multiple biochemical reactions in protein, carbohydrate and lipid metabolism.</text>
</comment>
<keyword evidence="27" id="KW-1185">Reference proteome</keyword>
<dbReference type="Pfam" id="PF00285">
    <property type="entry name" value="Citrate_synt"/>
    <property type="match status" value="1"/>
</dbReference>
<dbReference type="EC" id="2.3.3.8" evidence="19"/>
<organism evidence="28">
    <name type="scientific">Thelazia callipaeda</name>
    <name type="common">Oriental eyeworm</name>
    <name type="synonym">Parasitic nematode</name>
    <dbReference type="NCBI Taxonomy" id="103827"/>
    <lineage>
        <taxon>Eukaryota</taxon>
        <taxon>Metazoa</taxon>
        <taxon>Ecdysozoa</taxon>
        <taxon>Nematoda</taxon>
        <taxon>Chromadorea</taxon>
        <taxon>Rhabditida</taxon>
        <taxon>Spirurina</taxon>
        <taxon>Spiruromorpha</taxon>
        <taxon>Thelazioidea</taxon>
        <taxon>Thelaziidae</taxon>
        <taxon>Thelazia</taxon>
    </lineage>
</organism>
<dbReference type="STRING" id="103827.A0A0N5CQF3"/>
<keyword evidence="11 19" id="KW-0479">Metal-binding</keyword>
<keyword evidence="13 19" id="KW-0067">ATP-binding</keyword>
<evidence type="ECO:0000256" key="11">
    <source>
        <dbReference type="ARBA" id="ARBA00022723"/>
    </source>
</evidence>
<keyword evidence="17 19" id="KW-0443">Lipid metabolism</keyword>
<evidence type="ECO:0000256" key="14">
    <source>
        <dbReference type="ARBA" id="ARBA00022842"/>
    </source>
</evidence>
<dbReference type="AlphaFoldDB" id="A0A0N5CQF3"/>
<feature type="domain" description="ATP-citrate synthase citrate-binding" evidence="24">
    <location>
        <begin position="252"/>
        <end position="433"/>
    </location>
</feature>
<feature type="active site" description="Tele-phosphohistidine intermediate" evidence="20">
    <location>
        <position position="777"/>
    </location>
</feature>
<dbReference type="InterPro" id="IPR017866">
    <property type="entry name" value="Succ-CoA_synthase_bsu_CS"/>
</dbReference>
<evidence type="ECO:0000256" key="7">
    <source>
        <dbReference type="ARBA" id="ARBA00022499"/>
    </source>
</evidence>
<dbReference type="Pfam" id="PF00549">
    <property type="entry name" value="Ligase_CoA"/>
    <property type="match status" value="1"/>
</dbReference>
<protein>
    <recommendedName>
        <fullName evidence="19">ATP-citrate synthase</fullName>
        <ecNumber evidence="19">2.3.3.8</ecNumber>
    </recommendedName>
    <alternativeName>
        <fullName evidence="19">ATP-citrate (pro-S-)-lyase</fullName>
    </alternativeName>
    <alternativeName>
        <fullName evidence="19">Citrate cleavage enzyme</fullName>
    </alternativeName>
</protein>
<keyword evidence="8 19" id="KW-0444">Lipid biosynthesis</keyword>
<feature type="compositionally biased region" description="Polar residues" evidence="21">
    <location>
        <begin position="455"/>
        <end position="475"/>
    </location>
</feature>
<dbReference type="GO" id="GO:0046872">
    <property type="term" value="F:metal ion binding"/>
    <property type="evidence" value="ECO:0007669"/>
    <property type="project" value="UniProtKB-UniRule"/>
</dbReference>
<feature type="domain" description="ATP-citrate synthase/succinyl-CoA ligase C-terminal" evidence="22">
    <location>
        <begin position="677"/>
        <end position="801"/>
    </location>
</feature>
<dbReference type="FunFam" id="3.40.50.261:FF:000003">
    <property type="entry name" value="ATP-citrate synthase subunit"/>
    <property type="match status" value="1"/>
</dbReference>
<dbReference type="Gene3D" id="1.10.230.10">
    <property type="entry name" value="Cytochrome P450-Terp, domain 2"/>
    <property type="match status" value="1"/>
</dbReference>
<evidence type="ECO:0000256" key="2">
    <source>
        <dbReference type="ARBA" id="ARBA00004514"/>
    </source>
</evidence>
<dbReference type="InterPro" id="IPR016143">
    <property type="entry name" value="Citrate_synth-like_sm_a-sub"/>
</dbReference>
<feature type="domain" description="CoA-binding" evidence="23">
    <location>
        <begin position="507"/>
        <end position="617"/>
    </location>
</feature>
<dbReference type="OrthoDB" id="3261737at2759"/>
<evidence type="ECO:0000259" key="24">
    <source>
        <dbReference type="Pfam" id="PF16114"/>
    </source>
</evidence>
<dbReference type="GO" id="GO:0006633">
    <property type="term" value="P:fatty acid biosynthetic process"/>
    <property type="evidence" value="ECO:0007669"/>
    <property type="project" value="TreeGrafter"/>
</dbReference>
<dbReference type="InterPro" id="IPR014608">
    <property type="entry name" value="ATP-citrate_synthase"/>
</dbReference>
<name>A0A0N5CQF3_THECL</name>
<dbReference type="SUPFAM" id="SSF51735">
    <property type="entry name" value="NAD(P)-binding Rossmann-fold domains"/>
    <property type="match status" value="1"/>
</dbReference>
<evidence type="ECO:0000259" key="23">
    <source>
        <dbReference type="Pfam" id="PF02629"/>
    </source>
</evidence>
<sequence>MSAKAVSEYTGKELLYRHLSALDFVVKPSIVKLTSNDSFDAVANKIDWLNNQKKGVIKPDQLIKRRGKLGLIKCGNISDLRDWFHEFKGKSIKVGKVTGNLYNFIMEPFCVHMDDDEMYIAIYSKRDYDIILFYEHGGIDVGDIDVQARKLYIPVSVDDQNNFISDSDMDSLIGVMNSEKLSILKIFIKALYHIYRENHFTYLEINPLVMVNSKVYILDLAAKLDETALFLCSENWRTRNGESIDFPAPFGRDKTAEEIYVSDLDSKTGASLKLTIINRRGRVWTMVAGGGASVVYTDTICDLGAMSELANYGEYSGDPSEVMTYEYAKTLFSVMTEGIPHPDGKVLIIGGSIANFTNVANTFKGIVRAFETYQERLREHKVTIYVRRGGPNYQEGLRKMKESGLFLCSRLKLPIYVYGPETHMTSIVAAALGLRPAPNKPLAPQTTAQFLLQPETNTGGTVPSEPLSNKTTSPPRRSKNLAAEDGDRPEVSGVDDPGVETLFENYTKAIVWGQQIKAIQASISFFTGMLDFDFVCGRSNPSVVASTYPFTGDHKQKYYFGQKEILVPAYKSMKDAFDNHSDASVLISFASLRSVYETVREALEYRQIRVIAIIAEGVPENQTRQLIKIANKKNVVLIGPATVGGIKPGCFKIGNTGGMMDNMLSLKLYRPGSVAYVSRSGGMSNELNNIISQNADGVYEGIAIGGDRYPGSTFVDHLLRYEKEERVKMMVMLGELGGDEEYKVVEAIKEKKLTKPLIAWCIGTCADYISSEIQFGHAGASANVKTETATAKNLALKEAGAHVPHSFDDLGEEISKIYKDLLKKGIIEAKEELPPPAVPMDYAWARELGLIRKPASFMTSICDERGEELLYAGVPITRVLEQNIGIGGVLSLLWFQKRLPDYANKFIEICLMLTADHGPAVSGAHNTIVCARAGKDLISSLVSGLVTIGDRFGGALDGSARQFSEAFDKGLSPMQFVNEQRRIGQHIMGIGHRVKSTSNPDKRVEILKNFALDREKFKQETPLLEYALKVEKITTAKKANLILNVDGAIGIIFVDILRHSGMFTAAEAQETIQIGALNGLFVLGRSIGFIGHYLDQKRLKQGLYRHPWDDITYVLPEGEFSTNSSENE</sequence>
<comment type="catalytic activity">
    <reaction evidence="19">
        <text>oxaloacetate + acetyl-CoA + ADP + phosphate = citrate + ATP + CoA</text>
        <dbReference type="Rhea" id="RHEA:21160"/>
        <dbReference type="ChEBI" id="CHEBI:16452"/>
        <dbReference type="ChEBI" id="CHEBI:16947"/>
        <dbReference type="ChEBI" id="CHEBI:30616"/>
        <dbReference type="ChEBI" id="CHEBI:43474"/>
        <dbReference type="ChEBI" id="CHEBI:57287"/>
        <dbReference type="ChEBI" id="CHEBI:57288"/>
        <dbReference type="ChEBI" id="CHEBI:456216"/>
        <dbReference type="EC" id="2.3.3.8"/>
    </reaction>
</comment>
<reference evidence="28" key="1">
    <citation type="submission" date="2017-02" db="UniProtKB">
        <authorList>
            <consortium name="WormBaseParasite"/>
        </authorList>
    </citation>
    <scope>IDENTIFICATION</scope>
</reference>
<evidence type="ECO:0000256" key="18">
    <source>
        <dbReference type="ARBA" id="ARBA00093367"/>
    </source>
</evidence>
<keyword evidence="10 19" id="KW-0808">Transferase</keyword>
<evidence type="ECO:0000256" key="3">
    <source>
        <dbReference type="ARBA" id="ARBA00005899"/>
    </source>
</evidence>
<dbReference type="InterPro" id="IPR036291">
    <property type="entry name" value="NAD(P)-bd_dom_sf"/>
</dbReference>
<dbReference type="Pfam" id="PF16114">
    <property type="entry name" value="Citrate_bind"/>
    <property type="match status" value="1"/>
</dbReference>
<dbReference type="WBParaSite" id="TCLT_0000245301-mRNA-1">
    <property type="protein sequence ID" value="TCLT_0000245301-mRNA-1"/>
    <property type="gene ID" value="TCLT_0000245301"/>
</dbReference>
<keyword evidence="12 19" id="KW-0547">Nucleotide-binding</keyword>
<comment type="subunit">
    <text evidence="5 19">Homotetramer.</text>
</comment>
<evidence type="ECO:0000256" key="19">
    <source>
        <dbReference type="PIRNR" id="PIRNR036511"/>
    </source>
</evidence>
<evidence type="ECO:0000313" key="27">
    <source>
        <dbReference type="Proteomes" id="UP000276776"/>
    </source>
</evidence>
<dbReference type="OMA" id="MDYAWAK"/>
<evidence type="ECO:0000256" key="21">
    <source>
        <dbReference type="SAM" id="MobiDB-lite"/>
    </source>
</evidence>
<dbReference type="SUPFAM" id="SSF52210">
    <property type="entry name" value="Succinyl-CoA synthetase domains"/>
    <property type="match status" value="1"/>
</dbReference>
<evidence type="ECO:0000256" key="10">
    <source>
        <dbReference type="ARBA" id="ARBA00022679"/>
    </source>
</evidence>
<dbReference type="FunFam" id="3.40.50.261:FF:000004">
    <property type="entry name" value="ATP-citrate synthase subunit"/>
    <property type="match status" value="1"/>
</dbReference>
<evidence type="ECO:0000256" key="12">
    <source>
        <dbReference type="ARBA" id="ARBA00022741"/>
    </source>
</evidence>
<evidence type="ECO:0000256" key="6">
    <source>
        <dbReference type="ARBA" id="ARBA00022490"/>
    </source>
</evidence>
<reference evidence="26 27" key="2">
    <citation type="submission" date="2018-11" db="EMBL/GenBank/DDBJ databases">
        <authorList>
            <consortium name="Pathogen Informatics"/>
        </authorList>
    </citation>
    <scope>NUCLEOTIDE SEQUENCE [LARGE SCALE GENOMIC DNA]</scope>
</reference>